<dbReference type="GO" id="GO:0016787">
    <property type="term" value="F:hydrolase activity"/>
    <property type="evidence" value="ECO:0007669"/>
    <property type="project" value="UniProtKB-KW"/>
</dbReference>
<feature type="domain" description="Helicase C-terminal" evidence="11">
    <location>
        <begin position="672"/>
        <end position="834"/>
    </location>
</feature>
<evidence type="ECO:0000256" key="6">
    <source>
        <dbReference type="ARBA" id="ARBA00022840"/>
    </source>
</evidence>
<dbReference type="SUPFAM" id="SSF143517">
    <property type="entry name" value="TRCF domain-like"/>
    <property type="match status" value="1"/>
</dbReference>
<keyword evidence="3 9" id="KW-0227">DNA damage</keyword>
<comment type="function">
    <text evidence="9">Couples transcription and DNA repair by recognizing RNA polymerase (RNAP) stalled at DNA lesions. Mediates ATP-dependent release of RNAP and its truncated transcript from the DNA, and recruitment of nucleotide excision repair machinery to the damaged site.</text>
</comment>
<dbReference type="EC" id="3.6.4.-" evidence="9"/>
<dbReference type="InterPro" id="IPR014001">
    <property type="entry name" value="Helicase_ATP-bd"/>
</dbReference>
<keyword evidence="4 9" id="KW-0378">Hydrolase</keyword>
<keyword evidence="7 9" id="KW-0238">DNA-binding</keyword>
<comment type="similarity">
    <text evidence="9">In the N-terminal section; belongs to the UvrB family.</text>
</comment>
<dbReference type="AlphaFoldDB" id="A0A4Q1ALY8"/>
<evidence type="ECO:0000256" key="3">
    <source>
        <dbReference type="ARBA" id="ARBA00022763"/>
    </source>
</evidence>
<dbReference type="Pfam" id="PF02559">
    <property type="entry name" value="CarD_TRCF_RID"/>
    <property type="match status" value="1"/>
</dbReference>
<keyword evidence="2 9" id="KW-0547">Nucleotide-binding</keyword>
<evidence type="ECO:0000256" key="1">
    <source>
        <dbReference type="ARBA" id="ARBA00022490"/>
    </source>
</evidence>
<evidence type="ECO:0000313" key="12">
    <source>
        <dbReference type="EMBL" id="RXK06421.1"/>
    </source>
</evidence>
<dbReference type="GO" id="GO:0000716">
    <property type="term" value="P:transcription-coupled nucleotide-excision repair, DNA damage recognition"/>
    <property type="evidence" value="ECO:0007669"/>
    <property type="project" value="UniProtKB-UniRule"/>
</dbReference>
<dbReference type="OrthoDB" id="9804325at2"/>
<dbReference type="Gene3D" id="3.40.50.300">
    <property type="entry name" value="P-loop containing nucleotide triphosphate hydrolases"/>
    <property type="match status" value="2"/>
</dbReference>
<evidence type="ECO:0000259" key="10">
    <source>
        <dbReference type="PROSITE" id="PS51192"/>
    </source>
</evidence>
<protein>
    <recommendedName>
        <fullName evidence="9">Transcription-repair-coupling factor</fullName>
        <shortName evidence="9">TRCF</shortName>
        <ecNumber evidence="9">3.6.4.-</ecNumber>
    </recommendedName>
</protein>
<dbReference type="Gene3D" id="2.40.10.170">
    <property type="match status" value="1"/>
</dbReference>
<dbReference type="Gene3D" id="3.30.2060.10">
    <property type="entry name" value="Penicillin-binding protein 1b domain"/>
    <property type="match status" value="1"/>
</dbReference>
<dbReference type="InterPro" id="IPR001650">
    <property type="entry name" value="Helicase_C-like"/>
</dbReference>
<dbReference type="InterPro" id="IPR047112">
    <property type="entry name" value="RecG/Mfd"/>
</dbReference>
<dbReference type="EMBL" id="PDKK01000004">
    <property type="protein sequence ID" value="RXK06421.1"/>
    <property type="molecule type" value="Genomic_DNA"/>
</dbReference>
<evidence type="ECO:0000256" key="9">
    <source>
        <dbReference type="HAMAP-Rule" id="MF_00969"/>
    </source>
</evidence>
<proteinExistence type="inferred from homology"/>
<dbReference type="Pfam" id="PF17757">
    <property type="entry name" value="UvrB_inter"/>
    <property type="match status" value="1"/>
</dbReference>
<dbReference type="PROSITE" id="PS51194">
    <property type="entry name" value="HELICASE_CTER"/>
    <property type="match status" value="1"/>
</dbReference>
<dbReference type="GO" id="GO:0005524">
    <property type="term" value="F:ATP binding"/>
    <property type="evidence" value="ECO:0007669"/>
    <property type="project" value="UniProtKB-UniRule"/>
</dbReference>
<dbReference type="GO" id="GO:0003678">
    <property type="term" value="F:DNA helicase activity"/>
    <property type="evidence" value="ECO:0007669"/>
    <property type="project" value="TreeGrafter"/>
</dbReference>
<keyword evidence="13" id="KW-1185">Reference proteome</keyword>
<dbReference type="PANTHER" id="PTHR47964:SF1">
    <property type="entry name" value="ATP-DEPENDENT DNA HELICASE HOMOLOG RECG, CHLOROPLASTIC"/>
    <property type="match status" value="1"/>
</dbReference>
<evidence type="ECO:0000313" key="13">
    <source>
        <dbReference type="Proteomes" id="UP000289758"/>
    </source>
</evidence>
<dbReference type="SMART" id="SM00982">
    <property type="entry name" value="TRCF"/>
    <property type="match status" value="1"/>
</dbReference>
<evidence type="ECO:0000256" key="8">
    <source>
        <dbReference type="ARBA" id="ARBA00023204"/>
    </source>
</evidence>
<evidence type="ECO:0000256" key="5">
    <source>
        <dbReference type="ARBA" id="ARBA00022806"/>
    </source>
</evidence>
<dbReference type="InterPro" id="IPR011545">
    <property type="entry name" value="DEAD/DEAH_box_helicase_dom"/>
</dbReference>
<dbReference type="SUPFAM" id="SSF141259">
    <property type="entry name" value="CarD-like"/>
    <property type="match status" value="1"/>
</dbReference>
<dbReference type="InterPro" id="IPR005118">
    <property type="entry name" value="TRCF_C"/>
</dbReference>
<dbReference type="SMART" id="SM01058">
    <property type="entry name" value="CarD_TRCF"/>
    <property type="match status" value="1"/>
</dbReference>
<keyword evidence="5" id="KW-0347">Helicase</keyword>
<name>A0A4Q1ALY8_9BACT</name>
<gene>
    <name evidence="9 12" type="primary">mfd</name>
    <name evidence="12" type="ORF">CRV07_06940</name>
</gene>
<reference evidence="12 13" key="1">
    <citation type="submission" date="2017-10" db="EMBL/GenBank/DDBJ databases">
        <title>Genomics of the genus Arcobacter.</title>
        <authorList>
            <person name="Perez-Cataluna A."/>
            <person name="Figueras M.J."/>
        </authorList>
    </citation>
    <scope>NUCLEOTIDE SEQUENCE [LARGE SCALE GENOMIC DNA]</scope>
    <source>
        <strain evidence="12 13">CECT 8441</strain>
    </source>
</reference>
<dbReference type="Gene3D" id="3.90.1150.50">
    <property type="entry name" value="Transcription-repair-coupling factor, D7 domain"/>
    <property type="match status" value="1"/>
</dbReference>
<dbReference type="Gene3D" id="3.40.50.11180">
    <property type="match status" value="1"/>
</dbReference>
<sequence length="995" mass="112882">MNSIYEFLKNLQEQNSLKKCQLLVVNDDLQAQMASDIVSFLGFKPFVLSDFRANFGDDLLSFSTELQEITKVLNEYYSYKKEDKILISPLRTISFPLPKEKCFDSFEISFADTINIEELKSKLYNWGYYFVDIVTSEAEASIRGDIIDICPLGSDSGYRISLFDDEVESIRKFDIEDQKSSKEEIDSFKITPAFLALDEQTLEEINEQIEKVESDAFIKDIHSLGFWYLGELGEYLPQKLNSFISQEALDELDEAYVFEEKRVNKDKFLTLPQIYKAKEYQEIAPANIKEFLTFHEGKKVTIISSTEAKVKAFDLDLTNKEINYVFDSFIINVVGNSEVVISLNKEIKKRRKKRIKLVIDELQNGDFVVHEKHGIGQYQGIEPVVVMGAKRDFVVITYAGNDKLLLPVENIDSIDRYVADGNSYAVVDKLGRGSFAKLKEKVKEKLFAIANDIIKIAAARELVNGIKINTDKKILNDFVLTSGFEYTKDQTRSIREIYEDLSSGRVMDRLLSGDVGFGKTEVAMNAILATVLDGYQAIFVCPTTLLASQHFLSMRKRFESFGVKMAKLDGKTSAKEKTSIKNALLNGELQLVVGTHSLLGIKTKNLALVIIDEEHKFGVKQKEKLKELREDVHIFSMSATPIPRTLNLALSKLKGMSSLLTPPKERLGVRTYVKEYSDKLIKEIVLREKRRGGQLFYVHNNIASIEAKKADILELLPNIKVEIIHSKIKPEEAEKIIERFDNKEFDILLATSIVESGLHLPNANSIIIDGADRFGIADLHQLRGRVGRSDKEGFCYYVVEDKKKITNDAIKRLVALESNSYLGSGTALAHQDLEIRGGGNIIGEAQSGHIKQIGYGLYLKMLEDALATLSGELKEQSKTVDIKLAISAYISSDYIYEDRVRLELYRRLSKCQNRDEVYIIEEEMEDRFGKPDTPTKQFLELIIIKILALSKGIKTISSYEMNITFTKADDTKETIKSPSKDDDDIISTTLQYLRK</sequence>
<dbReference type="GO" id="GO:0003684">
    <property type="term" value="F:damaged DNA binding"/>
    <property type="evidence" value="ECO:0007669"/>
    <property type="project" value="InterPro"/>
</dbReference>
<dbReference type="InterPro" id="IPR004576">
    <property type="entry name" value="Mfd"/>
</dbReference>
<dbReference type="GO" id="GO:0005737">
    <property type="term" value="C:cytoplasm"/>
    <property type="evidence" value="ECO:0007669"/>
    <property type="project" value="UniProtKB-SubCell"/>
</dbReference>
<comment type="similarity">
    <text evidence="9">In the C-terminal section; belongs to the helicase family. RecG subfamily.</text>
</comment>
<evidence type="ECO:0000256" key="2">
    <source>
        <dbReference type="ARBA" id="ARBA00022741"/>
    </source>
</evidence>
<dbReference type="Pfam" id="PF00271">
    <property type="entry name" value="Helicase_C"/>
    <property type="match status" value="1"/>
</dbReference>
<dbReference type="CDD" id="cd17991">
    <property type="entry name" value="DEXHc_TRCF"/>
    <property type="match status" value="1"/>
</dbReference>
<dbReference type="GO" id="GO:0006355">
    <property type="term" value="P:regulation of DNA-templated transcription"/>
    <property type="evidence" value="ECO:0007669"/>
    <property type="project" value="UniProtKB-UniRule"/>
</dbReference>
<dbReference type="SMART" id="SM00487">
    <property type="entry name" value="DEXDc"/>
    <property type="match status" value="1"/>
</dbReference>
<dbReference type="HAMAP" id="MF_00969">
    <property type="entry name" value="TRCF"/>
    <property type="match status" value="1"/>
</dbReference>
<dbReference type="InterPro" id="IPR041471">
    <property type="entry name" value="UvrB_inter"/>
</dbReference>
<dbReference type="NCBIfam" id="TIGR00580">
    <property type="entry name" value="mfd"/>
    <property type="match status" value="1"/>
</dbReference>
<dbReference type="Pfam" id="PF03461">
    <property type="entry name" value="TRCF"/>
    <property type="match status" value="1"/>
</dbReference>
<keyword evidence="6 9" id="KW-0067">ATP-binding</keyword>
<dbReference type="PANTHER" id="PTHR47964">
    <property type="entry name" value="ATP-DEPENDENT DNA HELICASE HOMOLOG RECG, CHLOROPLASTIC"/>
    <property type="match status" value="1"/>
</dbReference>
<organism evidence="12 13">
    <name type="scientific">Halarcobacter ebronensis</name>
    <dbReference type="NCBI Taxonomy" id="1462615"/>
    <lineage>
        <taxon>Bacteria</taxon>
        <taxon>Pseudomonadati</taxon>
        <taxon>Campylobacterota</taxon>
        <taxon>Epsilonproteobacteria</taxon>
        <taxon>Campylobacterales</taxon>
        <taxon>Arcobacteraceae</taxon>
        <taxon>Halarcobacter</taxon>
    </lineage>
</organism>
<evidence type="ECO:0000256" key="7">
    <source>
        <dbReference type="ARBA" id="ARBA00023125"/>
    </source>
</evidence>
<keyword evidence="1 9" id="KW-0963">Cytoplasm</keyword>
<dbReference type="Proteomes" id="UP000289758">
    <property type="component" value="Unassembled WGS sequence"/>
</dbReference>
<accession>A0A4Q1ALY8</accession>
<dbReference type="PROSITE" id="PS51192">
    <property type="entry name" value="HELICASE_ATP_BIND_1"/>
    <property type="match status" value="1"/>
</dbReference>
<dbReference type="SMART" id="SM00490">
    <property type="entry name" value="HELICc"/>
    <property type="match status" value="1"/>
</dbReference>
<dbReference type="InterPro" id="IPR003711">
    <property type="entry name" value="CarD-like/TRCF_RID"/>
</dbReference>
<dbReference type="Pfam" id="PF00270">
    <property type="entry name" value="DEAD"/>
    <property type="match status" value="1"/>
</dbReference>
<dbReference type="InterPro" id="IPR037235">
    <property type="entry name" value="TRCF-like_C_D7"/>
</dbReference>
<evidence type="ECO:0000256" key="4">
    <source>
        <dbReference type="ARBA" id="ARBA00022801"/>
    </source>
</evidence>
<dbReference type="SUPFAM" id="SSF52540">
    <property type="entry name" value="P-loop containing nucleoside triphosphate hydrolases"/>
    <property type="match status" value="3"/>
</dbReference>
<dbReference type="InterPro" id="IPR027417">
    <property type="entry name" value="P-loop_NTPase"/>
</dbReference>
<comment type="caution">
    <text evidence="12">The sequence shown here is derived from an EMBL/GenBank/DDBJ whole genome shotgun (WGS) entry which is preliminary data.</text>
</comment>
<dbReference type="RefSeq" id="WP_129087006.1">
    <property type="nucleotide sequence ID" value="NZ_CP053836.1"/>
</dbReference>
<keyword evidence="8 9" id="KW-0234">DNA repair</keyword>
<feature type="domain" description="Helicase ATP-binding" evidence="10">
    <location>
        <begin position="500"/>
        <end position="659"/>
    </location>
</feature>
<comment type="subcellular location">
    <subcellularLocation>
        <location evidence="9">Cytoplasm</location>
    </subcellularLocation>
</comment>
<evidence type="ECO:0000259" key="11">
    <source>
        <dbReference type="PROSITE" id="PS51194"/>
    </source>
</evidence>
<dbReference type="InterPro" id="IPR036101">
    <property type="entry name" value="CarD-like/TRCF_RID_sf"/>
</dbReference>